<accession>A0AA36APG9</accession>
<evidence type="ECO:0000313" key="1">
    <source>
        <dbReference type="EMBL" id="CAI9719294.1"/>
    </source>
</evidence>
<dbReference type="AlphaFoldDB" id="A0AA36APG9"/>
<name>A0AA36APG9_OCTVU</name>
<reference evidence="1" key="1">
    <citation type="submission" date="2023-08" db="EMBL/GenBank/DDBJ databases">
        <authorList>
            <person name="Alioto T."/>
            <person name="Alioto T."/>
            <person name="Gomez Garrido J."/>
        </authorList>
    </citation>
    <scope>NUCLEOTIDE SEQUENCE</scope>
</reference>
<gene>
    <name evidence="1" type="ORF">OCTVUL_1B000923</name>
</gene>
<protein>
    <submittedName>
        <fullName evidence="1">Uncharacterized protein</fullName>
    </submittedName>
</protein>
<dbReference type="Proteomes" id="UP001162480">
    <property type="component" value="Chromosome 3"/>
</dbReference>
<evidence type="ECO:0000313" key="2">
    <source>
        <dbReference type="Proteomes" id="UP001162480"/>
    </source>
</evidence>
<keyword evidence="2" id="KW-1185">Reference proteome</keyword>
<proteinExistence type="predicted"/>
<organism evidence="1 2">
    <name type="scientific">Octopus vulgaris</name>
    <name type="common">Common octopus</name>
    <dbReference type="NCBI Taxonomy" id="6645"/>
    <lineage>
        <taxon>Eukaryota</taxon>
        <taxon>Metazoa</taxon>
        <taxon>Spiralia</taxon>
        <taxon>Lophotrochozoa</taxon>
        <taxon>Mollusca</taxon>
        <taxon>Cephalopoda</taxon>
        <taxon>Coleoidea</taxon>
        <taxon>Octopodiformes</taxon>
        <taxon>Octopoda</taxon>
        <taxon>Incirrata</taxon>
        <taxon>Octopodidae</taxon>
        <taxon>Octopus</taxon>
    </lineage>
</organism>
<dbReference type="EMBL" id="OX597816">
    <property type="protein sequence ID" value="CAI9719294.1"/>
    <property type="molecule type" value="Genomic_DNA"/>
</dbReference>
<sequence>MKSRAASCDVKTKIDINVDNRISYLENKLEDIQAYRIPPLMVQRECLISVGNTGIWELNKSTSDQKWNIFGILSSKRISEDEEYRL</sequence>